<dbReference type="AlphaFoldDB" id="A0ABC8JM24"/>
<comment type="caution">
    <text evidence="1">The sequence shown here is derived from an EMBL/GenBank/DDBJ whole genome shotgun (WGS) entry which is preliminary data.</text>
</comment>
<dbReference type="Proteomes" id="UP001642260">
    <property type="component" value="Unassembled WGS sequence"/>
</dbReference>
<name>A0ABC8JM24_ERUVS</name>
<dbReference type="EMBL" id="CAKOAT010123044">
    <property type="protein sequence ID" value="CAH8333917.1"/>
    <property type="molecule type" value="Genomic_DNA"/>
</dbReference>
<accession>A0ABC8JM24</accession>
<evidence type="ECO:0000313" key="1">
    <source>
        <dbReference type="EMBL" id="CAH8333917.1"/>
    </source>
</evidence>
<evidence type="ECO:0000313" key="2">
    <source>
        <dbReference type="Proteomes" id="UP001642260"/>
    </source>
</evidence>
<keyword evidence="2" id="KW-1185">Reference proteome</keyword>
<proteinExistence type="predicted"/>
<protein>
    <submittedName>
        <fullName evidence="1">Uncharacterized protein</fullName>
    </submittedName>
</protein>
<organism evidence="1 2">
    <name type="scientific">Eruca vesicaria subsp. sativa</name>
    <name type="common">Garden rocket</name>
    <name type="synonym">Eruca sativa</name>
    <dbReference type="NCBI Taxonomy" id="29727"/>
    <lineage>
        <taxon>Eukaryota</taxon>
        <taxon>Viridiplantae</taxon>
        <taxon>Streptophyta</taxon>
        <taxon>Embryophyta</taxon>
        <taxon>Tracheophyta</taxon>
        <taxon>Spermatophyta</taxon>
        <taxon>Magnoliopsida</taxon>
        <taxon>eudicotyledons</taxon>
        <taxon>Gunneridae</taxon>
        <taxon>Pentapetalae</taxon>
        <taxon>rosids</taxon>
        <taxon>malvids</taxon>
        <taxon>Brassicales</taxon>
        <taxon>Brassicaceae</taxon>
        <taxon>Brassiceae</taxon>
        <taxon>Eruca</taxon>
    </lineage>
</organism>
<reference evidence="1 2" key="1">
    <citation type="submission" date="2022-03" db="EMBL/GenBank/DDBJ databases">
        <authorList>
            <person name="Macdonald S."/>
            <person name="Ahmed S."/>
            <person name="Newling K."/>
        </authorList>
    </citation>
    <scope>NUCLEOTIDE SEQUENCE [LARGE SCALE GENOMIC DNA]</scope>
</reference>
<gene>
    <name evidence="1" type="ORF">ERUC_LOCUS12984</name>
</gene>
<sequence>MDDLNALRQLAKERVDDMNMHVETLVTFVQGALTIQQLDRVIELMHNCSVNADFILNQKPPPQPVEVVSDNMEVESESTD</sequence>